<dbReference type="RefSeq" id="WP_127342560.1">
    <property type="nucleotide sequence ID" value="NZ_RJJX01000003.1"/>
</dbReference>
<keyword evidence="2" id="KW-0472">Membrane</keyword>
<dbReference type="Proteomes" id="UP000282985">
    <property type="component" value="Unassembled WGS sequence"/>
</dbReference>
<dbReference type="AlphaFoldDB" id="A0A434AXV3"/>
<evidence type="ECO:0000256" key="1">
    <source>
        <dbReference type="SAM" id="MobiDB-lite"/>
    </source>
</evidence>
<reference evidence="3 4" key="1">
    <citation type="submission" date="2018-11" db="EMBL/GenBank/DDBJ databases">
        <title>Parancylomarina longa gen. nov., sp. nov., isolated from sediments of southern Okinawa.</title>
        <authorList>
            <person name="Fu T."/>
        </authorList>
    </citation>
    <scope>NUCLEOTIDE SEQUENCE [LARGE SCALE GENOMIC DNA]</scope>
    <source>
        <strain evidence="3 4">T3-2 S1-C</strain>
    </source>
</reference>
<keyword evidence="2" id="KW-0812">Transmembrane</keyword>
<name>A0A434AXV3_9BACT</name>
<sequence length="148" mass="17008">MDDSWGNIIYLLLMVVFVVVGLLKKKKPAVSAPPPSQGDFSTLSKSVPKSGLDSVLEALLGNEITIPYAEEEVSQQIEVELTDKSISDYKMEMQEKKVAEKPKESVFENLHTIFHEEEEEEESNNSEWQEVDWRKAIIYKEILDRKYN</sequence>
<feature type="compositionally biased region" description="Polar residues" evidence="1">
    <location>
        <begin position="38"/>
        <end position="47"/>
    </location>
</feature>
<protein>
    <submittedName>
        <fullName evidence="3">Uncharacterized protein</fullName>
    </submittedName>
</protein>
<keyword evidence="2" id="KW-1133">Transmembrane helix</keyword>
<dbReference type="OrthoDB" id="1121548at2"/>
<evidence type="ECO:0000313" key="3">
    <source>
        <dbReference type="EMBL" id="RUT79269.1"/>
    </source>
</evidence>
<feature type="transmembrane region" description="Helical" evidence="2">
    <location>
        <begin position="6"/>
        <end position="23"/>
    </location>
</feature>
<feature type="region of interest" description="Disordered" evidence="1">
    <location>
        <begin position="28"/>
        <end position="48"/>
    </location>
</feature>
<gene>
    <name evidence="3" type="ORF">DLK05_03335</name>
</gene>
<dbReference type="EMBL" id="RJJX01000003">
    <property type="protein sequence ID" value="RUT79269.1"/>
    <property type="molecule type" value="Genomic_DNA"/>
</dbReference>
<evidence type="ECO:0000313" key="4">
    <source>
        <dbReference type="Proteomes" id="UP000282985"/>
    </source>
</evidence>
<evidence type="ECO:0000256" key="2">
    <source>
        <dbReference type="SAM" id="Phobius"/>
    </source>
</evidence>
<comment type="caution">
    <text evidence="3">The sequence shown here is derived from an EMBL/GenBank/DDBJ whole genome shotgun (WGS) entry which is preliminary data.</text>
</comment>
<accession>A0A434AXV3</accession>
<organism evidence="3 4">
    <name type="scientific">Ancylomarina longa</name>
    <dbReference type="NCBI Taxonomy" id="2487017"/>
    <lineage>
        <taxon>Bacteria</taxon>
        <taxon>Pseudomonadati</taxon>
        <taxon>Bacteroidota</taxon>
        <taxon>Bacteroidia</taxon>
        <taxon>Marinilabiliales</taxon>
        <taxon>Marinifilaceae</taxon>
        <taxon>Ancylomarina</taxon>
    </lineage>
</organism>
<proteinExistence type="predicted"/>
<keyword evidence="4" id="KW-1185">Reference proteome</keyword>